<keyword evidence="7" id="KW-1185">Reference proteome</keyword>
<dbReference type="PANTHER" id="PTHR11474:SF125">
    <property type="entry name" value="N-ACETYL-6-HYDROXYTRYPTOPHAN OXIDASE IVOB-RELATED"/>
    <property type="match status" value="1"/>
</dbReference>
<dbReference type="OrthoDB" id="6132182at2759"/>
<dbReference type="SUPFAM" id="SSF48056">
    <property type="entry name" value="Di-copper centre-containing domain"/>
    <property type="match status" value="1"/>
</dbReference>
<dbReference type="InterPro" id="IPR008922">
    <property type="entry name" value="Di-copper_centre_dom_sf"/>
</dbReference>
<dbReference type="GO" id="GO:0016491">
    <property type="term" value="F:oxidoreductase activity"/>
    <property type="evidence" value="ECO:0007669"/>
    <property type="project" value="UniProtKB-KW"/>
</dbReference>
<dbReference type="AlphaFoldDB" id="A0A8H4R4D3"/>
<evidence type="ECO:0000313" key="6">
    <source>
        <dbReference type="EMBL" id="KAF4622688.1"/>
    </source>
</evidence>
<feature type="domain" description="Tyrosinase copper-binding" evidence="5">
    <location>
        <begin position="296"/>
        <end position="307"/>
    </location>
</feature>
<feature type="signal peptide" evidence="3">
    <location>
        <begin position="1"/>
        <end position="24"/>
    </location>
</feature>
<dbReference type="PROSITE" id="PS00497">
    <property type="entry name" value="TYROSINASE_1"/>
    <property type="match status" value="1"/>
</dbReference>
<dbReference type="Proteomes" id="UP000566819">
    <property type="component" value="Unassembled WGS sequence"/>
</dbReference>
<dbReference type="PROSITE" id="PS00498">
    <property type="entry name" value="TYROSINASE_2"/>
    <property type="match status" value="1"/>
</dbReference>
<evidence type="ECO:0000256" key="1">
    <source>
        <dbReference type="ARBA" id="ARBA00022723"/>
    </source>
</evidence>
<dbReference type="PRINTS" id="PR00092">
    <property type="entry name" value="TYROSINASE"/>
</dbReference>
<dbReference type="EMBL" id="JAAMPI010001865">
    <property type="protein sequence ID" value="KAF4622688.1"/>
    <property type="molecule type" value="Genomic_DNA"/>
</dbReference>
<dbReference type="Gene3D" id="1.10.1280.10">
    <property type="entry name" value="Di-copper center containing domain from catechol oxidase"/>
    <property type="match status" value="1"/>
</dbReference>
<reference evidence="6 7" key="1">
    <citation type="submission" date="2020-03" db="EMBL/GenBank/DDBJ databases">
        <title>Draft Genome Sequence of Cudoniella acicularis.</title>
        <authorList>
            <person name="Buettner E."/>
            <person name="Kellner H."/>
        </authorList>
    </citation>
    <scope>NUCLEOTIDE SEQUENCE [LARGE SCALE GENOMIC DNA]</scope>
    <source>
        <strain evidence="6 7">DSM 108380</strain>
    </source>
</reference>
<dbReference type="InterPro" id="IPR002227">
    <property type="entry name" value="Tyrosinase_Cu-bd"/>
</dbReference>
<dbReference type="InterPro" id="IPR050316">
    <property type="entry name" value="Tyrosinase/Hemocyanin"/>
</dbReference>
<dbReference type="PANTHER" id="PTHR11474">
    <property type="entry name" value="TYROSINASE FAMILY MEMBER"/>
    <property type="match status" value="1"/>
</dbReference>
<proteinExistence type="predicted"/>
<name>A0A8H4R4D3_9HELO</name>
<feature type="domain" description="Tyrosinase copper-binding" evidence="4">
    <location>
        <begin position="111"/>
        <end position="128"/>
    </location>
</feature>
<evidence type="ECO:0000259" key="4">
    <source>
        <dbReference type="PROSITE" id="PS00497"/>
    </source>
</evidence>
<protein>
    <recommendedName>
        <fullName evidence="4 5">Tyrosinase copper-binding domain-containing protein</fullName>
    </recommendedName>
</protein>
<dbReference type="Pfam" id="PF00264">
    <property type="entry name" value="Tyrosinase"/>
    <property type="match status" value="1"/>
</dbReference>
<evidence type="ECO:0000256" key="2">
    <source>
        <dbReference type="ARBA" id="ARBA00023002"/>
    </source>
</evidence>
<evidence type="ECO:0000313" key="7">
    <source>
        <dbReference type="Proteomes" id="UP000566819"/>
    </source>
</evidence>
<accession>A0A8H4R4D3</accession>
<sequence length="366" mass="38609">MLSLYQIICLTVPLLSLFAGGVDADALGDLQAKGRPAINAQLAKSTTCTAAKLQVRKEWGDITVAERKAYIKAVLCLINAPSKMPAGKFPGAKSRYDDFVLTHIQQTLQIHGTGSFLSWHRYYTWAYEQVLHTECGYNGTQPYWDYGRWPDPEKSPIFDGSDSSMGGNGRKVAHKATSVGPAQNGGGCVDKGPFANMTVHLGPVSPIADPAPPKNPASNGLGDNPRCLRRDIGPNLIKYASTANLVTLITGQKDVAGFQNTLQNGGAIGGSQGIHGSAHFTIGADPGGDFYTSPGDPAFFLLHAGIDRLWTIWQSQDLANRTQVIAGGTSMTGGFGIGGGASGGATLQKLTDNIDISNISCQGVSD</sequence>
<keyword evidence="2" id="KW-0560">Oxidoreductase</keyword>
<gene>
    <name evidence="6" type="ORF">G7Y89_g14338</name>
</gene>
<evidence type="ECO:0000256" key="3">
    <source>
        <dbReference type="SAM" id="SignalP"/>
    </source>
</evidence>
<keyword evidence="1" id="KW-0479">Metal-binding</keyword>
<evidence type="ECO:0000259" key="5">
    <source>
        <dbReference type="PROSITE" id="PS00498"/>
    </source>
</evidence>
<keyword evidence="3" id="KW-0732">Signal</keyword>
<feature type="chain" id="PRO_5034180107" description="Tyrosinase copper-binding domain-containing protein" evidence="3">
    <location>
        <begin position="25"/>
        <end position="366"/>
    </location>
</feature>
<dbReference type="GO" id="GO:0046872">
    <property type="term" value="F:metal ion binding"/>
    <property type="evidence" value="ECO:0007669"/>
    <property type="project" value="UniProtKB-KW"/>
</dbReference>
<organism evidence="6 7">
    <name type="scientific">Cudoniella acicularis</name>
    <dbReference type="NCBI Taxonomy" id="354080"/>
    <lineage>
        <taxon>Eukaryota</taxon>
        <taxon>Fungi</taxon>
        <taxon>Dikarya</taxon>
        <taxon>Ascomycota</taxon>
        <taxon>Pezizomycotina</taxon>
        <taxon>Leotiomycetes</taxon>
        <taxon>Helotiales</taxon>
        <taxon>Tricladiaceae</taxon>
        <taxon>Cudoniella</taxon>
    </lineage>
</organism>
<comment type="caution">
    <text evidence="6">The sequence shown here is derived from an EMBL/GenBank/DDBJ whole genome shotgun (WGS) entry which is preliminary data.</text>
</comment>